<evidence type="ECO:0000256" key="1">
    <source>
        <dbReference type="SAM" id="MobiDB-lite"/>
    </source>
</evidence>
<sequence>MSNSVRYPAQFETSRLQALGDPPYLEPDDARKRYAEGKSLRVVADGNPPEWFLLVSPNRHRFTLTFYAPTGTPIREVAWEADGVGLFCRRIIDLFYPDGDPGGRVPYAQVLSVTQQISTDGVIEVTMASPVGDDAFHEAKLNSVDRYRGAVPGFGGWCALLVASAPPALERFGPHAPDSAKEAADNGVRREGDGAAARPAHWRVSSSVDDIMRAVDAVAAGAPTATAVPVLSRGAAHVLPLALRRNGDDDRSADEQRRRMDVLAGEIRDACEHRAGQGIPVGLDGSDDSLGSYAAALRAEDASEATFWEFGSTNAVVLVRQRDHGDGVSDALSVHVVPAGWLSPRRDAPAVGSVNVGWSWKDISDQRAGADT</sequence>
<dbReference type="RefSeq" id="WP_147038143.1">
    <property type="nucleotide sequence ID" value="NZ_BJUW01000002.1"/>
</dbReference>
<dbReference type="AlphaFoldDB" id="A0A511ABF4"/>
<organism evidence="2 3">
    <name type="scientific">Microbacterium aerolatum</name>
    <dbReference type="NCBI Taxonomy" id="153731"/>
    <lineage>
        <taxon>Bacteria</taxon>
        <taxon>Bacillati</taxon>
        <taxon>Actinomycetota</taxon>
        <taxon>Actinomycetes</taxon>
        <taxon>Micrococcales</taxon>
        <taxon>Microbacteriaceae</taxon>
        <taxon>Microbacterium</taxon>
    </lineage>
</organism>
<dbReference type="OrthoDB" id="5069107at2"/>
<evidence type="ECO:0000313" key="2">
    <source>
        <dbReference type="EMBL" id="GEK85508.1"/>
    </source>
</evidence>
<comment type="caution">
    <text evidence="2">The sequence shown here is derived from an EMBL/GenBank/DDBJ whole genome shotgun (WGS) entry which is preliminary data.</text>
</comment>
<evidence type="ECO:0000313" key="3">
    <source>
        <dbReference type="Proteomes" id="UP000321225"/>
    </source>
</evidence>
<proteinExistence type="predicted"/>
<feature type="region of interest" description="Disordered" evidence="1">
    <location>
        <begin position="176"/>
        <end position="200"/>
    </location>
</feature>
<accession>A0A511ABF4</accession>
<protein>
    <submittedName>
        <fullName evidence="2">Uncharacterized protein</fullName>
    </submittedName>
</protein>
<name>A0A511ABF4_9MICO</name>
<dbReference type="Proteomes" id="UP000321225">
    <property type="component" value="Unassembled WGS sequence"/>
</dbReference>
<gene>
    <name evidence="2" type="ORF">MAE01_06840</name>
</gene>
<feature type="compositionally biased region" description="Basic and acidic residues" evidence="1">
    <location>
        <begin position="178"/>
        <end position="193"/>
    </location>
</feature>
<reference evidence="2 3" key="1">
    <citation type="submission" date="2019-07" db="EMBL/GenBank/DDBJ databases">
        <title>Whole genome shotgun sequence of Microbacterium aerolatum NBRC 103071.</title>
        <authorList>
            <person name="Hosoyama A."/>
            <person name="Uohara A."/>
            <person name="Ohji S."/>
            <person name="Ichikawa N."/>
        </authorList>
    </citation>
    <scope>NUCLEOTIDE SEQUENCE [LARGE SCALE GENOMIC DNA]</scope>
    <source>
        <strain evidence="2 3">NBRC 103071</strain>
    </source>
</reference>
<keyword evidence="3" id="KW-1185">Reference proteome</keyword>
<dbReference type="EMBL" id="BJUW01000002">
    <property type="protein sequence ID" value="GEK85508.1"/>
    <property type="molecule type" value="Genomic_DNA"/>
</dbReference>